<reference evidence="1" key="1">
    <citation type="journal article" date="2015" name="Nature">
        <title>Complex archaea that bridge the gap between prokaryotes and eukaryotes.</title>
        <authorList>
            <person name="Spang A."/>
            <person name="Saw J.H."/>
            <person name="Jorgensen S.L."/>
            <person name="Zaremba-Niedzwiedzka K."/>
            <person name="Martijn J."/>
            <person name="Lind A.E."/>
            <person name="van Eijk R."/>
            <person name="Schleper C."/>
            <person name="Guy L."/>
            <person name="Ettema T.J."/>
        </authorList>
    </citation>
    <scope>NUCLEOTIDE SEQUENCE</scope>
</reference>
<name>A0A0F9D796_9ZZZZ</name>
<comment type="caution">
    <text evidence="1">The sequence shown here is derived from an EMBL/GenBank/DDBJ whole genome shotgun (WGS) entry which is preliminary data.</text>
</comment>
<dbReference type="EMBL" id="LAZR01030163">
    <property type="protein sequence ID" value="KKL57444.1"/>
    <property type="molecule type" value="Genomic_DNA"/>
</dbReference>
<evidence type="ECO:0000313" key="1">
    <source>
        <dbReference type="EMBL" id="KKL57444.1"/>
    </source>
</evidence>
<accession>A0A0F9D796</accession>
<gene>
    <name evidence="1" type="ORF">LCGC14_2235380</name>
</gene>
<protein>
    <submittedName>
        <fullName evidence="1">Uncharacterized protein</fullName>
    </submittedName>
</protein>
<organism evidence="1">
    <name type="scientific">marine sediment metagenome</name>
    <dbReference type="NCBI Taxonomy" id="412755"/>
    <lineage>
        <taxon>unclassified sequences</taxon>
        <taxon>metagenomes</taxon>
        <taxon>ecological metagenomes</taxon>
    </lineage>
</organism>
<feature type="non-terminal residue" evidence="1">
    <location>
        <position position="63"/>
    </location>
</feature>
<sequence length="63" mass="6762">MALTRRQIRQRVGQRELGIIYVGTTTTTGATTQVIDTSDDSPMDPGDNALRYNGAGLLVRAPA</sequence>
<dbReference type="AlphaFoldDB" id="A0A0F9D796"/>
<proteinExistence type="predicted"/>